<evidence type="ECO:0000313" key="2">
    <source>
        <dbReference type="Proteomes" id="UP000013049"/>
    </source>
</evidence>
<sequence length="65" mass="6881">MRGMPNILNFKGLKDAGVGAGLNLASAALVNSIFGNYWGIFNEYGVPIIMVDSVLLVKHSSSAKI</sequence>
<accession>N8W8J4</accession>
<proteinExistence type="predicted"/>
<dbReference type="EMBL" id="APPC01000021">
    <property type="protein sequence ID" value="ENU91244.1"/>
    <property type="molecule type" value="Genomic_DNA"/>
</dbReference>
<reference evidence="1 2" key="1">
    <citation type="submission" date="2013-02" db="EMBL/GenBank/DDBJ databases">
        <title>The Genome Sequence of Acinetobacter sp. NIPH 758.</title>
        <authorList>
            <consortium name="The Broad Institute Genome Sequencing Platform"/>
            <consortium name="The Broad Institute Genome Sequencing Center for Infectious Disease"/>
            <person name="Cerqueira G."/>
            <person name="Feldgarden M."/>
            <person name="Courvalin P."/>
            <person name="Perichon B."/>
            <person name="Grillot-Courvalin C."/>
            <person name="Clermont D."/>
            <person name="Rocha E."/>
            <person name="Yoon E.-J."/>
            <person name="Nemec A."/>
            <person name="Walker B."/>
            <person name="Young S.K."/>
            <person name="Zeng Q."/>
            <person name="Gargeya S."/>
            <person name="Fitzgerald M."/>
            <person name="Haas B."/>
            <person name="Abouelleil A."/>
            <person name="Alvarado L."/>
            <person name="Arachchi H.M."/>
            <person name="Berlin A.M."/>
            <person name="Chapman S.B."/>
            <person name="Dewar J."/>
            <person name="Goldberg J."/>
            <person name="Griggs A."/>
            <person name="Gujja S."/>
            <person name="Hansen M."/>
            <person name="Howarth C."/>
            <person name="Imamovic A."/>
            <person name="Larimer J."/>
            <person name="McCowan C."/>
            <person name="Murphy C."/>
            <person name="Neiman D."/>
            <person name="Pearson M."/>
            <person name="Priest M."/>
            <person name="Roberts A."/>
            <person name="Saif S."/>
            <person name="Shea T."/>
            <person name="Sisk P."/>
            <person name="Sykes S."/>
            <person name="Wortman J."/>
            <person name="Nusbaum C."/>
            <person name="Birren B."/>
        </authorList>
    </citation>
    <scope>NUCLEOTIDE SEQUENCE [LARGE SCALE GENOMIC DNA]</scope>
    <source>
        <strain evidence="1 2">NIPH 758</strain>
    </source>
</reference>
<gene>
    <name evidence="1" type="ORF">F971_03209</name>
</gene>
<organism evidence="1 2">
    <name type="scientific">Acinetobacter vivianii</name>
    <dbReference type="NCBI Taxonomy" id="1776742"/>
    <lineage>
        <taxon>Bacteria</taxon>
        <taxon>Pseudomonadati</taxon>
        <taxon>Pseudomonadota</taxon>
        <taxon>Gammaproteobacteria</taxon>
        <taxon>Moraxellales</taxon>
        <taxon>Moraxellaceae</taxon>
        <taxon>Acinetobacter</taxon>
    </lineage>
</organism>
<evidence type="ECO:0000313" key="1">
    <source>
        <dbReference type="EMBL" id="ENU91244.1"/>
    </source>
</evidence>
<name>N8W8J4_9GAMM</name>
<dbReference type="PATRIC" id="fig|1217712.3.peg.3097"/>
<dbReference type="HOGENOM" id="CLU_2839761_0_0_6"/>
<protein>
    <submittedName>
        <fullName evidence="1">Uncharacterized protein</fullName>
    </submittedName>
</protein>
<dbReference type="Proteomes" id="UP000013049">
    <property type="component" value="Unassembled WGS sequence"/>
</dbReference>
<dbReference type="AlphaFoldDB" id="N8W8J4"/>
<comment type="caution">
    <text evidence="1">The sequence shown here is derived from an EMBL/GenBank/DDBJ whole genome shotgun (WGS) entry which is preliminary data.</text>
</comment>